<evidence type="ECO:0000313" key="3">
    <source>
        <dbReference type="Proteomes" id="UP000028863"/>
    </source>
</evidence>
<name>W9B8K0_9BACI</name>
<comment type="caution">
    <text evidence="2">The sequence shown here is derived from an EMBL/GenBank/DDBJ whole genome shotgun (WGS) entry which is preliminary data.</text>
</comment>
<sequence length="42" mass="4478">MILSWRDIALAESAVLSPERTSTSAEQVVLSAERTSTSAELA</sequence>
<gene>
    <name evidence="2" type="ORF">BN988_01375</name>
</gene>
<evidence type="ECO:0000256" key="1">
    <source>
        <dbReference type="SAM" id="MobiDB-lite"/>
    </source>
</evidence>
<feature type="region of interest" description="Disordered" evidence="1">
    <location>
        <begin position="22"/>
        <end position="42"/>
    </location>
</feature>
<accession>W9B8K0</accession>
<proteinExistence type="predicted"/>
<dbReference type="EMBL" id="CCAX010000001">
    <property type="protein sequence ID" value="CDO02895.1"/>
    <property type="molecule type" value="Genomic_DNA"/>
</dbReference>
<evidence type="ECO:0000313" key="2">
    <source>
        <dbReference type="EMBL" id="CDO02895.1"/>
    </source>
</evidence>
<organism evidence="2 3">
    <name type="scientific">Oceanobacillus picturae</name>
    <dbReference type="NCBI Taxonomy" id="171693"/>
    <lineage>
        <taxon>Bacteria</taxon>
        <taxon>Bacillati</taxon>
        <taxon>Bacillota</taxon>
        <taxon>Bacilli</taxon>
        <taxon>Bacillales</taxon>
        <taxon>Bacillaceae</taxon>
        <taxon>Oceanobacillus</taxon>
    </lineage>
</organism>
<feature type="compositionally biased region" description="Polar residues" evidence="1">
    <location>
        <begin position="33"/>
        <end position="42"/>
    </location>
</feature>
<protein>
    <submittedName>
        <fullName evidence="2">Uncharacterized protein</fullName>
    </submittedName>
</protein>
<reference evidence="2" key="1">
    <citation type="submission" date="2014-03" db="EMBL/GenBank/DDBJ databases">
        <title>Draft genome sequencing of Oceanobacillus picturae strain S1 isolated from human gut.</title>
        <authorList>
            <person name="Croce O."/>
            <person name="Lagier J.C."/>
            <person name="Raoult D."/>
        </authorList>
    </citation>
    <scope>NUCLEOTIDE SEQUENCE [LARGE SCALE GENOMIC DNA]</scope>
    <source>
        <strain evidence="2">S1</strain>
    </source>
</reference>
<keyword evidence="3" id="KW-1185">Reference proteome</keyword>
<dbReference type="AlphaFoldDB" id="W9B8K0"/>
<dbReference type="Proteomes" id="UP000028863">
    <property type="component" value="Unassembled WGS sequence"/>
</dbReference>
<reference evidence="2" key="2">
    <citation type="submission" date="2014-03" db="EMBL/GenBank/DDBJ databases">
        <authorList>
            <person name="Urmite Genomes"/>
        </authorList>
    </citation>
    <scope>NUCLEOTIDE SEQUENCE</scope>
    <source>
        <strain evidence="2">S1</strain>
    </source>
</reference>
<dbReference type="STRING" id="171693.BN988_01375"/>